<dbReference type="PANTHER" id="PTHR37204">
    <property type="entry name" value="TRANSMEMBRANE PROTEIN"/>
    <property type="match status" value="1"/>
</dbReference>
<gene>
    <name evidence="1" type="ORF">R1sor_003450</name>
</gene>
<protein>
    <submittedName>
        <fullName evidence="1">Uncharacterized protein</fullName>
    </submittedName>
</protein>
<organism evidence="1 2">
    <name type="scientific">Riccia sorocarpa</name>
    <dbReference type="NCBI Taxonomy" id="122646"/>
    <lineage>
        <taxon>Eukaryota</taxon>
        <taxon>Viridiplantae</taxon>
        <taxon>Streptophyta</taxon>
        <taxon>Embryophyta</taxon>
        <taxon>Marchantiophyta</taxon>
        <taxon>Marchantiopsida</taxon>
        <taxon>Marchantiidae</taxon>
        <taxon>Marchantiales</taxon>
        <taxon>Ricciaceae</taxon>
        <taxon>Riccia</taxon>
    </lineage>
</organism>
<comment type="caution">
    <text evidence="1">The sequence shown here is derived from an EMBL/GenBank/DDBJ whole genome shotgun (WGS) entry which is preliminary data.</text>
</comment>
<dbReference type="Proteomes" id="UP001633002">
    <property type="component" value="Unassembled WGS sequence"/>
</dbReference>
<keyword evidence="2" id="KW-1185">Reference proteome</keyword>
<name>A0ABD3H1L9_9MARC</name>
<dbReference type="PANTHER" id="PTHR37204:SF1">
    <property type="entry name" value="TRANSMEMBRANE PROTEIN"/>
    <property type="match status" value="1"/>
</dbReference>
<accession>A0ABD3H1L9</accession>
<dbReference type="EMBL" id="JBJQOH010000006">
    <property type="protein sequence ID" value="KAL3685428.1"/>
    <property type="molecule type" value="Genomic_DNA"/>
</dbReference>
<reference evidence="1 2" key="1">
    <citation type="submission" date="2024-09" db="EMBL/GenBank/DDBJ databases">
        <title>Chromosome-scale assembly of Riccia sorocarpa.</title>
        <authorList>
            <person name="Paukszto L."/>
        </authorList>
    </citation>
    <scope>NUCLEOTIDE SEQUENCE [LARGE SCALE GENOMIC DNA]</scope>
    <source>
        <strain evidence="1">LP-2024</strain>
        <tissue evidence="1">Aerial parts of the thallus</tissue>
    </source>
</reference>
<sequence length="319" mass="35153">MRATSAGRGRSVGDDMTREIKRRRAWMVLTLSVLLLCLVWVLGASTSAANRFEVERVWKQGPGKRMGLLSTHGNRSRAEIGSGEKRAALYDRMGADLEQKGAAFLNGGETSQSLKLSDLFNMNDGKVVPILKPVEPPVRATVLHLDSHYASQISEVVKKILSPYFSGGPIWYQDESLYHFSLFHASHHLESVAATESEVEAEAAAVLGGTDPAVIRQELRNSLPNAPSRQLYDPVILHTSIARILGPPKLTSAEGSGEDYLAFMKSLVRQINAELINFRAKVNELWFVEEHDLLALALNGKLVARKFQLQCLHPNSSSV</sequence>
<evidence type="ECO:0000313" key="2">
    <source>
        <dbReference type="Proteomes" id="UP001633002"/>
    </source>
</evidence>
<proteinExistence type="predicted"/>
<dbReference type="AlphaFoldDB" id="A0ABD3H1L9"/>
<evidence type="ECO:0000313" key="1">
    <source>
        <dbReference type="EMBL" id="KAL3685428.1"/>
    </source>
</evidence>